<evidence type="ECO:0000256" key="4">
    <source>
        <dbReference type="ARBA" id="ARBA00022801"/>
    </source>
</evidence>
<dbReference type="CDD" id="cd06145">
    <property type="entry name" value="REX1_like"/>
    <property type="match status" value="1"/>
</dbReference>
<accession>A0A1E3PMQ0</accession>
<keyword evidence="5" id="KW-0269">Exonuclease</keyword>
<dbReference type="Proteomes" id="UP000095009">
    <property type="component" value="Unassembled WGS sequence"/>
</dbReference>
<feature type="region of interest" description="Disordered" evidence="7">
    <location>
        <begin position="603"/>
        <end position="639"/>
    </location>
</feature>
<evidence type="ECO:0000256" key="6">
    <source>
        <dbReference type="ARBA" id="ARBA00023242"/>
    </source>
</evidence>
<keyword evidence="6" id="KW-0539">Nucleus</keyword>
<sequence>MTGTKNVEENGSMAIVDGVVEAVELASADELVNSNIKQSSEKKKQKPSKKSLKRKYLVAPHFDVNPDNVTDRIGADDIRDLSLWLLADGPAPKWMAVTNPRGIKHVVIVLVPGLELPMFGDYDKLATIKPSPIMASTPELNFFKNRFSYVWPTKVPGAKDRLYSPVNSFGSSPLTKIGRQLRDDAAKNNAKVQLKAESLLLDHAKMLENNYPIHPNTCGNSKKESDEWVDTRKLSDTEDVSIYAIDCEMCTAASGKVLARATVVDMSGRTIFDELVKPDEQILDYLTQYSGISMKLLENVTTTLADIQERLCNFISSNDIIIGHSLENDLNVLKIRHSKVIDTAIIFDHTRGPPYKPSLKWLAEKFLKKVIQKGDGTTGHDSSEDALTCIELLKLKLSNGYQFGLCQLTGESTLGRIKRHDNPLTGESRTTAVIDYGNPTWHQNSADEVISIQDDDEVVETILKKVPNYDFIFSRMRELEFKAGWAINPKGFQSEKTKNEYDNQADENEEKEEGITKVYSRLNERLEKLYNGLPDNTAFIVWSGTGNPKEMRELLRIKNLFQIEYKTKKWDEIEHQWADPQVQSLHHATKIARSAISFFTVKSEGSSEIPKVSKRTNESQPENKDAEDSVQITKKSKTF</sequence>
<evidence type="ECO:0000313" key="10">
    <source>
        <dbReference type="Proteomes" id="UP000095009"/>
    </source>
</evidence>
<evidence type="ECO:0000313" key="9">
    <source>
        <dbReference type="EMBL" id="ODQ66716.1"/>
    </source>
</evidence>
<name>A0A1E3PMQ0_9ASCO</name>
<feature type="domain" description="Exonuclease" evidence="8">
    <location>
        <begin position="241"/>
        <end position="402"/>
    </location>
</feature>
<dbReference type="Gene3D" id="3.30.420.10">
    <property type="entry name" value="Ribonuclease H-like superfamily/Ribonuclease H"/>
    <property type="match status" value="1"/>
</dbReference>
<dbReference type="InterPro" id="IPR012337">
    <property type="entry name" value="RNaseH-like_sf"/>
</dbReference>
<dbReference type="SUPFAM" id="SSF53098">
    <property type="entry name" value="Ribonuclease H-like"/>
    <property type="match status" value="1"/>
</dbReference>
<dbReference type="OrthoDB" id="206335at2759"/>
<dbReference type="AlphaFoldDB" id="A0A1E3PMQ0"/>
<evidence type="ECO:0000256" key="7">
    <source>
        <dbReference type="SAM" id="MobiDB-lite"/>
    </source>
</evidence>
<evidence type="ECO:0000259" key="8">
    <source>
        <dbReference type="SMART" id="SM00479"/>
    </source>
</evidence>
<dbReference type="GO" id="GO:0005634">
    <property type="term" value="C:nucleus"/>
    <property type="evidence" value="ECO:0007669"/>
    <property type="project" value="UniProtKB-SubCell"/>
</dbReference>
<evidence type="ECO:0000256" key="3">
    <source>
        <dbReference type="ARBA" id="ARBA00022722"/>
    </source>
</evidence>
<dbReference type="FunFam" id="3.30.420.10:FF:000019">
    <property type="entry name" value="RNA exonuclease NEF-sp"/>
    <property type="match status" value="1"/>
</dbReference>
<evidence type="ECO:0000256" key="1">
    <source>
        <dbReference type="ARBA" id="ARBA00004123"/>
    </source>
</evidence>
<reference evidence="9 10" key="1">
    <citation type="journal article" date="2016" name="Proc. Natl. Acad. Sci. U.S.A.">
        <title>Comparative genomics of biotechnologically important yeasts.</title>
        <authorList>
            <person name="Riley R."/>
            <person name="Haridas S."/>
            <person name="Wolfe K.H."/>
            <person name="Lopes M.R."/>
            <person name="Hittinger C.T."/>
            <person name="Goeker M."/>
            <person name="Salamov A.A."/>
            <person name="Wisecaver J.H."/>
            <person name="Long T.M."/>
            <person name="Calvey C.H."/>
            <person name="Aerts A.L."/>
            <person name="Barry K.W."/>
            <person name="Choi C."/>
            <person name="Clum A."/>
            <person name="Coughlan A.Y."/>
            <person name="Deshpande S."/>
            <person name="Douglass A.P."/>
            <person name="Hanson S.J."/>
            <person name="Klenk H.-P."/>
            <person name="LaButti K.M."/>
            <person name="Lapidus A."/>
            <person name="Lindquist E.A."/>
            <person name="Lipzen A.M."/>
            <person name="Meier-Kolthoff J.P."/>
            <person name="Ohm R.A."/>
            <person name="Otillar R.P."/>
            <person name="Pangilinan J.L."/>
            <person name="Peng Y."/>
            <person name="Rokas A."/>
            <person name="Rosa C.A."/>
            <person name="Scheuner C."/>
            <person name="Sibirny A.A."/>
            <person name="Slot J.C."/>
            <person name="Stielow J.B."/>
            <person name="Sun H."/>
            <person name="Kurtzman C.P."/>
            <person name="Blackwell M."/>
            <person name="Grigoriev I.V."/>
            <person name="Jeffries T.W."/>
        </authorList>
    </citation>
    <scope>NUCLEOTIDE SEQUENCE [LARGE SCALE GENOMIC DNA]</scope>
    <source>
        <strain evidence="9 10">DSM 6958</strain>
    </source>
</reference>
<keyword evidence="3" id="KW-0540">Nuclease</keyword>
<dbReference type="InterPro" id="IPR036397">
    <property type="entry name" value="RNaseH_sf"/>
</dbReference>
<organism evidence="9 10">
    <name type="scientific">Nadsonia fulvescens var. elongata DSM 6958</name>
    <dbReference type="NCBI Taxonomy" id="857566"/>
    <lineage>
        <taxon>Eukaryota</taxon>
        <taxon>Fungi</taxon>
        <taxon>Dikarya</taxon>
        <taxon>Ascomycota</taxon>
        <taxon>Saccharomycotina</taxon>
        <taxon>Dipodascomycetes</taxon>
        <taxon>Dipodascales</taxon>
        <taxon>Dipodascales incertae sedis</taxon>
        <taxon>Nadsonia</taxon>
    </lineage>
</organism>
<feature type="compositionally biased region" description="Basic and acidic residues" evidence="7">
    <location>
        <begin position="615"/>
        <end position="627"/>
    </location>
</feature>
<dbReference type="PANTHER" id="PTHR12801">
    <property type="entry name" value="RNA EXONUCLEASE REXO1 / RECO3 FAMILY MEMBER-RELATED"/>
    <property type="match status" value="1"/>
</dbReference>
<dbReference type="InterPro" id="IPR047021">
    <property type="entry name" value="REXO1/3/4-like"/>
</dbReference>
<comment type="similarity">
    <text evidence="2">Belongs to the REXO1/REXO3 family.</text>
</comment>
<comment type="subcellular location">
    <subcellularLocation>
        <location evidence="1">Nucleus</location>
    </subcellularLocation>
</comment>
<dbReference type="GO" id="GO:0003676">
    <property type="term" value="F:nucleic acid binding"/>
    <property type="evidence" value="ECO:0007669"/>
    <property type="project" value="InterPro"/>
</dbReference>
<dbReference type="PANTHER" id="PTHR12801:SF115">
    <property type="entry name" value="FI18136P1-RELATED"/>
    <property type="match status" value="1"/>
</dbReference>
<keyword evidence="4" id="KW-0378">Hydrolase</keyword>
<dbReference type="InterPro" id="IPR013520">
    <property type="entry name" value="Ribonucl_H"/>
</dbReference>
<proteinExistence type="inferred from homology"/>
<keyword evidence="10" id="KW-1185">Reference proteome</keyword>
<protein>
    <recommendedName>
        <fullName evidence="8">Exonuclease domain-containing protein</fullName>
    </recommendedName>
</protein>
<dbReference type="GO" id="GO:0004527">
    <property type="term" value="F:exonuclease activity"/>
    <property type="evidence" value="ECO:0007669"/>
    <property type="project" value="UniProtKB-KW"/>
</dbReference>
<evidence type="ECO:0000256" key="5">
    <source>
        <dbReference type="ARBA" id="ARBA00022839"/>
    </source>
</evidence>
<dbReference type="STRING" id="857566.A0A1E3PMQ0"/>
<dbReference type="EMBL" id="KV454408">
    <property type="protein sequence ID" value="ODQ66716.1"/>
    <property type="molecule type" value="Genomic_DNA"/>
</dbReference>
<gene>
    <name evidence="9" type="ORF">NADFUDRAFT_50626</name>
</gene>
<evidence type="ECO:0000256" key="2">
    <source>
        <dbReference type="ARBA" id="ARBA00006357"/>
    </source>
</evidence>
<dbReference type="Pfam" id="PF00929">
    <property type="entry name" value="RNase_T"/>
    <property type="match status" value="1"/>
</dbReference>
<dbReference type="SMART" id="SM00479">
    <property type="entry name" value="EXOIII"/>
    <property type="match status" value="1"/>
</dbReference>
<dbReference type="InterPro" id="IPR034922">
    <property type="entry name" value="REX1-like_exo"/>
</dbReference>